<dbReference type="EMBL" id="VBOW01000064">
    <property type="protein sequence ID" value="TMQ57434.1"/>
    <property type="molecule type" value="Genomic_DNA"/>
</dbReference>
<proteinExistence type="predicted"/>
<gene>
    <name evidence="2" type="ORF">E6K76_10470</name>
</gene>
<evidence type="ECO:0000313" key="3">
    <source>
        <dbReference type="Proteomes" id="UP000316852"/>
    </source>
</evidence>
<dbReference type="Gene3D" id="2.60.40.4070">
    <property type="match status" value="1"/>
</dbReference>
<protein>
    <submittedName>
        <fullName evidence="2">PorV/PorQ family protein</fullName>
    </submittedName>
</protein>
<evidence type="ECO:0000256" key="1">
    <source>
        <dbReference type="SAM" id="SignalP"/>
    </source>
</evidence>
<dbReference type="Gene3D" id="2.40.160.60">
    <property type="entry name" value="Outer membrane protein transport protein (OMPP1/FadL/TodX)"/>
    <property type="match status" value="1"/>
</dbReference>
<feature type="chain" id="PRO_5022137536" evidence="1">
    <location>
        <begin position="28"/>
        <end position="419"/>
    </location>
</feature>
<comment type="caution">
    <text evidence="2">The sequence shown here is derived from an EMBL/GenBank/DDBJ whole genome shotgun (WGS) entry which is preliminary data.</text>
</comment>
<sequence>MNRMLVAAVRSLALAAALAVVTGPAWAEDETGGAPGSWLSEYVGARTLGLGGAFVGAADDASSVVWNPAGLSMLVPNELRFDIARLFEDTSVSAFEFAVPGNKLPSFGLSVLTLRSGNFERTNELNDPLGTFQESQTAYIFTMARALTPRVSLGVNTKLVRQSIEDFSGGGVGFDVGGIFNLTPTLRVGASALNLGGPSITLRSSQETYPTQFRGGFSAGVLRGRGLITAELDHTQNARLTIHGGSEYWVQPAFALRVGMNDQHASGGFSYRTGGHYQFDYGVSDHVLGIVHRIGISYRFGGFYASAKAEPEIFSPTGESAVTKILLGSRTKSEADSWSLSLINKTDEVVRRFGGKGSPPAHLLWDGKDESGMPLPDGIYRYQLVVHDSVGREIVSPTHTVEISTGGPQGAVPVIPVQP</sequence>
<dbReference type="Proteomes" id="UP000316852">
    <property type="component" value="Unassembled WGS sequence"/>
</dbReference>
<name>A0A538T1N5_UNCEI</name>
<reference evidence="2 3" key="1">
    <citation type="journal article" date="2019" name="Nat. Microbiol.">
        <title>Mediterranean grassland soil C-N compound turnover is dependent on rainfall and depth, and is mediated by genomically divergent microorganisms.</title>
        <authorList>
            <person name="Diamond S."/>
            <person name="Andeer P.F."/>
            <person name="Li Z."/>
            <person name="Crits-Christoph A."/>
            <person name="Burstein D."/>
            <person name="Anantharaman K."/>
            <person name="Lane K.R."/>
            <person name="Thomas B.C."/>
            <person name="Pan C."/>
            <person name="Northen T.R."/>
            <person name="Banfield J.F."/>
        </authorList>
    </citation>
    <scope>NUCLEOTIDE SEQUENCE [LARGE SCALE GENOMIC DNA]</scope>
    <source>
        <strain evidence="2">WS_6</strain>
    </source>
</reference>
<dbReference type="AlphaFoldDB" id="A0A538T1N5"/>
<keyword evidence="1" id="KW-0732">Signal</keyword>
<dbReference type="SUPFAM" id="SSF56935">
    <property type="entry name" value="Porins"/>
    <property type="match status" value="1"/>
</dbReference>
<dbReference type="NCBIfam" id="NF033709">
    <property type="entry name" value="PorV_fam"/>
    <property type="match status" value="1"/>
</dbReference>
<organism evidence="2 3">
    <name type="scientific">Eiseniibacteriota bacterium</name>
    <dbReference type="NCBI Taxonomy" id="2212470"/>
    <lineage>
        <taxon>Bacteria</taxon>
        <taxon>Candidatus Eiseniibacteriota</taxon>
    </lineage>
</organism>
<evidence type="ECO:0000313" key="2">
    <source>
        <dbReference type="EMBL" id="TMQ57434.1"/>
    </source>
</evidence>
<accession>A0A538T1N5</accession>
<feature type="signal peptide" evidence="1">
    <location>
        <begin position="1"/>
        <end position="27"/>
    </location>
</feature>